<accession>A0A151GD31</accession>
<sequence length="426" mass="45881">MFTFAGKANAFYSCPWLFPEVCAFTPRPGPHVQAYGPHVQAYGPHVQAYGPHVQADDPHVQADGPLVQADGPRCPPDDSAPDPLLRWHDRLASLRGGLGRRPRTASSARMHDGHSAPSLPRPRPVRARQQVRRSSMVRTAAVPHDRLGPASRVRWRSARGMAARASSSSSTQAAAPKALRAHPRSVQAVVTARAHPAAADFHQGNGVGGRGGEERWPRGEAVDESGVAHVGRAIARLDAVVRPVLGLVDGVRWMNQEAPRREATFALREDTTEHAAGLVAGHRSWVPVTHSHEAAEPFRIALWPAERSMGDNRRSCDGRPVTTSREGGRVLRPPHPALGRRSMCCPCDGGGTETDTARRAKAKQSRARRGEETHDENGAISFGLPSLPFPSLPFHSPGRPAQGRARTPFCPSAVLASAARNFEASS</sequence>
<feature type="compositionally biased region" description="Basic and acidic residues" evidence="1">
    <location>
        <begin position="211"/>
        <end position="221"/>
    </location>
</feature>
<dbReference type="GeneID" id="63719616"/>
<keyword evidence="3" id="KW-1185">Reference proteome</keyword>
<evidence type="ECO:0000313" key="3">
    <source>
        <dbReference type="Proteomes" id="UP000076580"/>
    </source>
</evidence>
<gene>
    <name evidence="2" type="ORF">DCS_06973</name>
</gene>
<dbReference type="Proteomes" id="UP000076580">
    <property type="component" value="Chromosome 03"/>
</dbReference>
<evidence type="ECO:0000256" key="1">
    <source>
        <dbReference type="SAM" id="MobiDB-lite"/>
    </source>
</evidence>
<feature type="region of interest" description="Disordered" evidence="1">
    <location>
        <begin position="162"/>
        <end position="181"/>
    </location>
</feature>
<dbReference type="AlphaFoldDB" id="A0A151GD31"/>
<evidence type="ECO:0000313" key="2">
    <source>
        <dbReference type="EMBL" id="KYK55012.1"/>
    </source>
</evidence>
<dbReference type="EMBL" id="LAYC01000003">
    <property type="protein sequence ID" value="KYK55012.1"/>
    <property type="molecule type" value="Genomic_DNA"/>
</dbReference>
<dbReference type="RefSeq" id="XP_040654364.1">
    <property type="nucleotide sequence ID" value="XM_040804260.1"/>
</dbReference>
<name>A0A151GD31_DRECN</name>
<feature type="compositionally biased region" description="Basic and acidic residues" evidence="1">
    <location>
        <begin position="368"/>
        <end position="377"/>
    </location>
</feature>
<feature type="compositionally biased region" description="Low complexity" evidence="1">
    <location>
        <begin position="162"/>
        <end position="178"/>
    </location>
</feature>
<feature type="region of interest" description="Disordered" evidence="1">
    <location>
        <begin position="196"/>
        <end position="222"/>
    </location>
</feature>
<feature type="region of interest" description="Disordered" evidence="1">
    <location>
        <begin position="310"/>
        <end position="335"/>
    </location>
</feature>
<reference evidence="2 3" key="1">
    <citation type="journal article" date="2016" name="Sci. Rep.">
        <title>Insights into Adaptations to a Near-Obligate Nematode Endoparasitic Lifestyle from the Finished Genome of Drechmeria coniospora.</title>
        <authorList>
            <person name="Zhang L."/>
            <person name="Zhou Z."/>
            <person name="Guo Q."/>
            <person name="Fokkens L."/>
            <person name="Miskei M."/>
            <person name="Pocsi I."/>
            <person name="Zhang W."/>
            <person name="Chen M."/>
            <person name="Wang L."/>
            <person name="Sun Y."/>
            <person name="Donzelli B.G."/>
            <person name="Gibson D.M."/>
            <person name="Nelson D.R."/>
            <person name="Luo J.G."/>
            <person name="Rep M."/>
            <person name="Liu H."/>
            <person name="Yang S."/>
            <person name="Wang J."/>
            <person name="Krasnoff S.B."/>
            <person name="Xu Y."/>
            <person name="Molnar I."/>
            <person name="Lin M."/>
        </authorList>
    </citation>
    <scope>NUCLEOTIDE SEQUENCE [LARGE SCALE GENOMIC DNA]</scope>
    <source>
        <strain evidence="2 3">ARSEF 6962</strain>
    </source>
</reference>
<protein>
    <submittedName>
        <fullName evidence="2">Uncharacterized protein</fullName>
    </submittedName>
</protein>
<proteinExistence type="predicted"/>
<comment type="caution">
    <text evidence="2">The sequence shown here is derived from an EMBL/GenBank/DDBJ whole genome shotgun (WGS) entry which is preliminary data.</text>
</comment>
<feature type="region of interest" description="Disordered" evidence="1">
    <location>
        <begin position="52"/>
        <end position="139"/>
    </location>
</feature>
<organism evidence="2 3">
    <name type="scientific">Drechmeria coniospora</name>
    <name type="common">Nematophagous fungus</name>
    <name type="synonym">Meria coniospora</name>
    <dbReference type="NCBI Taxonomy" id="98403"/>
    <lineage>
        <taxon>Eukaryota</taxon>
        <taxon>Fungi</taxon>
        <taxon>Dikarya</taxon>
        <taxon>Ascomycota</taxon>
        <taxon>Pezizomycotina</taxon>
        <taxon>Sordariomycetes</taxon>
        <taxon>Hypocreomycetidae</taxon>
        <taxon>Hypocreales</taxon>
        <taxon>Ophiocordycipitaceae</taxon>
        <taxon>Drechmeria</taxon>
    </lineage>
</organism>
<feature type="region of interest" description="Disordered" evidence="1">
    <location>
        <begin position="350"/>
        <end position="380"/>
    </location>
</feature>
<dbReference type="InParanoid" id="A0A151GD31"/>